<evidence type="ECO:0000313" key="2">
    <source>
        <dbReference type="EMBL" id="CAH0537503.1"/>
    </source>
</evidence>
<protein>
    <submittedName>
        <fullName evidence="2">Uncharacterized protein</fullName>
    </submittedName>
</protein>
<accession>A0ABN8E011</accession>
<keyword evidence="1" id="KW-0472">Membrane</keyword>
<comment type="caution">
    <text evidence="2">The sequence shown here is derived from an EMBL/GenBank/DDBJ whole genome shotgun (WGS) entry which is preliminary data.</text>
</comment>
<dbReference type="RefSeq" id="WP_237360499.1">
    <property type="nucleotide sequence ID" value="NZ_CAKLDM010000001.1"/>
</dbReference>
<feature type="transmembrane region" description="Helical" evidence="1">
    <location>
        <begin position="6"/>
        <end position="25"/>
    </location>
</feature>
<dbReference type="Proteomes" id="UP000838748">
    <property type="component" value="Unassembled WGS sequence"/>
</dbReference>
<name>A0ABN8E011_9VIBR</name>
<feature type="transmembrane region" description="Helical" evidence="1">
    <location>
        <begin position="54"/>
        <end position="76"/>
    </location>
</feature>
<dbReference type="EMBL" id="CAKLDM010000001">
    <property type="protein sequence ID" value="CAH0537503.1"/>
    <property type="molecule type" value="Genomic_DNA"/>
</dbReference>
<sequence length="79" mass="9104">MELGLYLVEKSLLILGIAFILMSLFQYGKRSQDWKGIATVFFKRVPMSVTEFKWYRSGIFLVISAALIRIVVLSVWPSM</sequence>
<proteinExistence type="predicted"/>
<reference evidence="2" key="1">
    <citation type="submission" date="2021-11" db="EMBL/GenBank/DDBJ databases">
        <authorList>
            <person name="Rodrigo-Torres L."/>
            <person name="Arahal R. D."/>
            <person name="Lucena T."/>
        </authorList>
    </citation>
    <scope>NUCLEOTIDE SEQUENCE</scope>
    <source>
        <strain evidence="2">CECT 7928</strain>
    </source>
</reference>
<gene>
    <name evidence="2" type="ORF">VMF7928_01142</name>
</gene>
<keyword evidence="1" id="KW-1133">Transmembrane helix</keyword>
<evidence type="ECO:0000313" key="3">
    <source>
        <dbReference type="Proteomes" id="UP000838748"/>
    </source>
</evidence>
<keyword evidence="3" id="KW-1185">Reference proteome</keyword>
<evidence type="ECO:0000256" key="1">
    <source>
        <dbReference type="SAM" id="Phobius"/>
    </source>
</evidence>
<keyword evidence="1" id="KW-0812">Transmembrane</keyword>
<organism evidence="2 3">
    <name type="scientific">Vibrio marisflavi CECT 7928</name>
    <dbReference type="NCBI Taxonomy" id="634439"/>
    <lineage>
        <taxon>Bacteria</taxon>
        <taxon>Pseudomonadati</taxon>
        <taxon>Pseudomonadota</taxon>
        <taxon>Gammaproteobacteria</taxon>
        <taxon>Vibrionales</taxon>
        <taxon>Vibrionaceae</taxon>
        <taxon>Vibrio</taxon>
    </lineage>
</organism>